<sequence>MHLAEVLLLAVASLAASFVVHRVQLLRRGGTEVVLRTLPSGRGAGWRHGVLRYREDEAVFFRVASVRPGSDRTVPRRTLELLDRRSPDESELDVLPAGCTVVRFRVGGSESEIALGGGALTAFLSWVESSPPNRARRRGPGADDS</sequence>
<name>A0ABY6P262_9NOCA</name>
<dbReference type="InterPro" id="IPR019675">
    <property type="entry name" value="DUF2550"/>
</dbReference>
<dbReference type="Pfam" id="PF10739">
    <property type="entry name" value="DUF2550"/>
    <property type="match status" value="1"/>
</dbReference>
<protein>
    <submittedName>
        <fullName evidence="1">DUF2550 domain-containing protein</fullName>
    </submittedName>
</protein>
<gene>
    <name evidence="1" type="ORF">RHODO2019_03875</name>
</gene>
<evidence type="ECO:0000313" key="1">
    <source>
        <dbReference type="EMBL" id="UZJ25608.1"/>
    </source>
</evidence>
<keyword evidence="2" id="KW-1185">Reference proteome</keyword>
<dbReference type="RefSeq" id="WP_265383712.1">
    <property type="nucleotide sequence ID" value="NZ_CP110615.1"/>
</dbReference>
<dbReference type="EMBL" id="CP110615">
    <property type="protein sequence ID" value="UZJ25608.1"/>
    <property type="molecule type" value="Genomic_DNA"/>
</dbReference>
<proteinExistence type="predicted"/>
<dbReference type="Proteomes" id="UP001164965">
    <property type="component" value="Chromosome"/>
</dbReference>
<accession>A0ABY6P262</accession>
<organism evidence="1 2">
    <name type="scientific">Rhodococcus antarcticus</name>
    <dbReference type="NCBI Taxonomy" id="2987751"/>
    <lineage>
        <taxon>Bacteria</taxon>
        <taxon>Bacillati</taxon>
        <taxon>Actinomycetota</taxon>
        <taxon>Actinomycetes</taxon>
        <taxon>Mycobacteriales</taxon>
        <taxon>Nocardiaceae</taxon>
        <taxon>Rhodococcus</taxon>
    </lineage>
</organism>
<evidence type="ECO:0000313" key="2">
    <source>
        <dbReference type="Proteomes" id="UP001164965"/>
    </source>
</evidence>
<reference evidence="1" key="1">
    <citation type="submission" date="2022-10" db="EMBL/GenBank/DDBJ databases">
        <title>Rhodococcus sp.75.</title>
        <authorList>
            <person name="Sun M."/>
        </authorList>
    </citation>
    <scope>NUCLEOTIDE SEQUENCE</scope>
    <source>
        <strain evidence="1">75</strain>
    </source>
</reference>